<dbReference type="STRING" id="465721.ACG33_00255"/>
<feature type="region of interest" description="Disordered" evidence="1">
    <location>
        <begin position="77"/>
        <end position="136"/>
    </location>
</feature>
<dbReference type="KEGG" id="sdf:ACG33_00255"/>
<dbReference type="EMBL" id="CP011971">
    <property type="protein sequence ID" value="AMN45558.1"/>
    <property type="molecule type" value="Genomic_DNA"/>
</dbReference>
<keyword evidence="5" id="KW-1185">Reference proteome</keyword>
<feature type="domain" description="Type II secretion system protein GspB C-terminal" evidence="3">
    <location>
        <begin position="209"/>
        <end position="266"/>
    </location>
</feature>
<proteinExistence type="predicted"/>
<sequence>MSFILEALKKSENERQRHSGPSLTDIRIRRRDEERPWWVIGVAALLVVNLGVLAIVLIRNSETQLPPAAAALQPEIQAAAGSRSRHPAPSPALPRPQESRPDRNLAAADGTHSPASPSTLNSASRSPAVRSLADEADPYGSGGDVLAPYTHLAAAAGVPDGPPMVRRIEAPAVTLVPRESLPEAARTGTDPGNEVLPTVSDMLAGGTSLPDMHLDIHVYSGIPAERFIFVNMRKYIEGQSLSEGPQVERITPDGVVLNHRGLRFLLTRQ</sequence>
<keyword evidence="2" id="KW-0472">Membrane</keyword>
<dbReference type="Pfam" id="PF16537">
    <property type="entry name" value="T2SSB"/>
    <property type="match status" value="1"/>
</dbReference>
<feature type="transmembrane region" description="Helical" evidence="2">
    <location>
        <begin position="37"/>
        <end position="58"/>
    </location>
</feature>
<accession>A0A127F7I8</accession>
<evidence type="ECO:0000259" key="3">
    <source>
        <dbReference type="Pfam" id="PF16537"/>
    </source>
</evidence>
<dbReference type="RefSeq" id="WP_066917830.1">
    <property type="nucleotide sequence ID" value="NZ_CP011971.1"/>
</dbReference>
<protein>
    <recommendedName>
        <fullName evidence="3">Type II secretion system protein GspB C-terminal domain-containing protein</fullName>
    </recommendedName>
</protein>
<keyword evidence="2" id="KW-0812">Transmembrane</keyword>
<evidence type="ECO:0000313" key="4">
    <source>
        <dbReference type="EMBL" id="AMN45558.1"/>
    </source>
</evidence>
<evidence type="ECO:0000256" key="1">
    <source>
        <dbReference type="SAM" id="MobiDB-lite"/>
    </source>
</evidence>
<dbReference type="OrthoDB" id="5432325at2"/>
<evidence type="ECO:0000313" key="5">
    <source>
        <dbReference type="Proteomes" id="UP000070250"/>
    </source>
</evidence>
<name>A0A127F7I8_STEDE</name>
<keyword evidence="2" id="KW-1133">Transmembrane helix</keyword>
<dbReference type="InterPro" id="IPR032389">
    <property type="entry name" value="GspB_C"/>
</dbReference>
<gene>
    <name evidence="4" type="ORF">ACG33_00255</name>
</gene>
<dbReference type="Proteomes" id="UP000070250">
    <property type="component" value="Chromosome"/>
</dbReference>
<organism evidence="4 5">
    <name type="scientific">Steroidobacter denitrificans</name>
    <dbReference type="NCBI Taxonomy" id="465721"/>
    <lineage>
        <taxon>Bacteria</taxon>
        <taxon>Pseudomonadati</taxon>
        <taxon>Pseudomonadota</taxon>
        <taxon>Gammaproteobacteria</taxon>
        <taxon>Steroidobacterales</taxon>
        <taxon>Steroidobacteraceae</taxon>
        <taxon>Steroidobacter</taxon>
    </lineage>
</organism>
<dbReference type="GO" id="GO:0015627">
    <property type="term" value="C:type II protein secretion system complex"/>
    <property type="evidence" value="ECO:0007669"/>
    <property type="project" value="InterPro"/>
</dbReference>
<evidence type="ECO:0000256" key="2">
    <source>
        <dbReference type="SAM" id="Phobius"/>
    </source>
</evidence>
<feature type="compositionally biased region" description="Polar residues" evidence="1">
    <location>
        <begin position="113"/>
        <end position="125"/>
    </location>
</feature>
<reference evidence="4 5" key="1">
    <citation type="submission" date="2015-06" db="EMBL/GenBank/DDBJ databases">
        <title>A Comprehensive Approach to Explore the Metabolic and Phylogenetic Diversity of Bacterial Steroid Degradation in the Environment: Testosterone as an Example.</title>
        <authorList>
            <person name="Yang F.-C."/>
            <person name="Chen Y.-L."/>
            <person name="Yu C.-P."/>
            <person name="Tang S.-L."/>
            <person name="Wang P.-H."/>
            <person name="Ismail W."/>
            <person name="Wang C.-H."/>
            <person name="Yang C.-Y."/>
            <person name="Chiang Y.-R."/>
        </authorList>
    </citation>
    <scope>NUCLEOTIDE SEQUENCE [LARGE SCALE GENOMIC DNA]</scope>
    <source>
        <strain evidence="4 5">DSM 18526</strain>
    </source>
</reference>
<dbReference type="AlphaFoldDB" id="A0A127F7I8"/>